<dbReference type="GO" id="GO:0042597">
    <property type="term" value="C:periplasmic space"/>
    <property type="evidence" value="ECO:0007669"/>
    <property type="project" value="InterPro"/>
</dbReference>
<dbReference type="SUPFAM" id="SSF53955">
    <property type="entry name" value="Lysozyme-like"/>
    <property type="match status" value="1"/>
</dbReference>
<dbReference type="Gene3D" id="1.10.530.10">
    <property type="match status" value="1"/>
</dbReference>
<keyword evidence="6" id="KW-0614">Plasmid</keyword>
<dbReference type="InterPro" id="IPR008258">
    <property type="entry name" value="Transglycosylase_SLT_dom_1"/>
</dbReference>
<keyword evidence="3" id="KW-0732">Signal</keyword>
<evidence type="ECO:0000256" key="2">
    <source>
        <dbReference type="ARBA" id="ARBA00009387"/>
    </source>
</evidence>
<accession>A0A2S2CWQ4</accession>
<dbReference type="SUPFAM" id="SSF48435">
    <property type="entry name" value="Bacterial muramidases"/>
    <property type="match status" value="1"/>
</dbReference>
<evidence type="ECO:0000313" key="7">
    <source>
        <dbReference type="Proteomes" id="UP000245629"/>
    </source>
</evidence>
<dbReference type="EMBL" id="CP029356">
    <property type="protein sequence ID" value="AWK88942.1"/>
    <property type="molecule type" value="Genomic_DNA"/>
</dbReference>
<proteinExistence type="inferred from homology"/>
<keyword evidence="7" id="KW-1185">Reference proteome</keyword>
<dbReference type="GO" id="GO:0000270">
    <property type="term" value="P:peptidoglycan metabolic process"/>
    <property type="evidence" value="ECO:0007669"/>
    <property type="project" value="InterPro"/>
</dbReference>
<dbReference type="PANTHER" id="PTHR37423">
    <property type="entry name" value="SOLUBLE LYTIC MUREIN TRANSGLYCOSYLASE-RELATED"/>
    <property type="match status" value="1"/>
</dbReference>
<name>A0A2S2CWQ4_9PROT</name>
<organism evidence="6 7">
    <name type="scientific">Azospirillum thermophilum</name>
    <dbReference type="NCBI Taxonomy" id="2202148"/>
    <lineage>
        <taxon>Bacteria</taxon>
        <taxon>Pseudomonadati</taxon>
        <taxon>Pseudomonadota</taxon>
        <taxon>Alphaproteobacteria</taxon>
        <taxon>Rhodospirillales</taxon>
        <taxon>Azospirillaceae</taxon>
        <taxon>Azospirillum</taxon>
    </lineage>
</organism>
<dbReference type="GO" id="GO:0016020">
    <property type="term" value="C:membrane"/>
    <property type="evidence" value="ECO:0007669"/>
    <property type="project" value="InterPro"/>
</dbReference>
<feature type="domain" description="Transglycosylase SLT" evidence="5">
    <location>
        <begin position="503"/>
        <end position="608"/>
    </location>
</feature>
<evidence type="ECO:0000313" key="6">
    <source>
        <dbReference type="EMBL" id="AWK88942.1"/>
    </source>
</evidence>
<evidence type="ECO:0000256" key="1">
    <source>
        <dbReference type="ARBA" id="ARBA00007734"/>
    </source>
</evidence>
<sequence length="742" mass="79864">MLRIFCSAANSVGPTASLQRNLLGALGIAVVLAAAPDGLDGYRPARAALVIHAPDGRPVTPPGHARADQPLLLATDEEARAVQLGEEDAGRYRRIFLLQERAEWDAADAEIRQLSDTRLLGYVLRQRYLHPDRRASYEELAGWMQRYADHAGAERVHGLAQRRQPAGQRPPKAPNSERGERLSGSLERLGGLRTVSEKRAAEKQGADRQAGEERTDEAAPSPIASGEESVTVAPRSRTVSRPRTDRAAIARIEDLLRSGKPGPALSLLNQDEFGRSLDTAQYDLARSRIAAALYYAGDVGEALSLASASASRSGQLLPEAHWIAGLAAYRLKQVDRASRHFDAMAAGAPRSPWLAAAGHYWAARMHKLKGRNGQAGEQLLAAARYSHTFYGLVALRALGDTGSLRWQAPELSGRQLKALAERPEGLRAIALLQADQRDLAEMELQRIHPKGNALIEQALVTLADRAGLPALSLQIGNAVAGPDGAPYAAALYPLPHWKPRDGFALDRALVFAVMRQESRFDPRLVSSAGATGLMQIMPATAQHVQERNADIGDADTDRSALFDPARNMELGQRYLAELLTMPEIGGNLFLAAAAYNAGPGTLMRWRRDLSDVTDPLLFIESLPFAETRDYVEKVLANFWIYRLRLGQETASLDAVAAGGWPVYIAEDKRPAVEPTLVATKPPADLRPDAVPEAAPVPQEAPGIETATAAEAVPQGVLPGGALSGSSVAERETATPDGSDAKD</sequence>
<feature type="region of interest" description="Disordered" evidence="4">
    <location>
        <begin position="154"/>
        <end position="243"/>
    </location>
</feature>
<evidence type="ECO:0000256" key="4">
    <source>
        <dbReference type="SAM" id="MobiDB-lite"/>
    </source>
</evidence>
<comment type="similarity">
    <text evidence="2">Belongs to the virb1 family.</text>
</comment>
<gene>
    <name evidence="6" type="ORF">DEW08_23165</name>
</gene>
<comment type="similarity">
    <text evidence="1">Belongs to the transglycosylase Slt family.</text>
</comment>
<dbReference type="PROSITE" id="PS00922">
    <property type="entry name" value="TRANSGLYCOSYLASE"/>
    <property type="match status" value="1"/>
</dbReference>
<dbReference type="GO" id="GO:0008933">
    <property type="term" value="F:peptidoglycan lytic transglycosylase activity"/>
    <property type="evidence" value="ECO:0007669"/>
    <property type="project" value="InterPro"/>
</dbReference>
<geneLocation type="plasmid" evidence="6 7">
    <name>unnamed1</name>
</geneLocation>
<protein>
    <submittedName>
        <fullName evidence="6">Murein transglycosylase</fullName>
    </submittedName>
</protein>
<reference evidence="7" key="1">
    <citation type="submission" date="2018-05" db="EMBL/GenBank/DDBJ databases">
        <title>Azospirillum thermophila sp. nov., a novel isolated from hot spring.</title>
        <authorList>
            <person name="Zhao Z."/>
        </authorList>
    </citation>
    <scope>NUCLEOTIDE SEQUENCE [LARGE SCALE GENOMIC DNA]</scope>
    <source>
        <strain evidence="7">CFH 70021</strain>
        <plasmid evidence="7">unnamed1</plasmid>
    </source>
</reference>
<dbReference type="InterPro" id="IPR023346">
    <property type="entry name" value="Lysozyme-like_dom_sf"/>
</dbReference>
<feature type="compositionally biased region" description="Low complexity" evidence="4">
    <location>
        <begin position="690"/>
        <end position="701"/>
    </location>
</feature>
<dbReference type="GO" id="GO:0004553">
    <property type="term" value="F:hydrolase activity, hydrolyzing O-glycosyl compounds"/>
    <property type="evidence" value="ECO:0007669"/>
    <property type="project" value="InterPro"/>
</dbReference>
<dbReference type="AlphaFoldDB" id="A0A2S2CWQ4"/>
<evidence type="ECO:0000259" key="5">
    <source>
        <dbReference type="Pfam" id="PF01464"/>
    </source>
</evidence>
<dbReference type="Gene3D" id="1.25.20.10">
    <property type="entry name" value="Bacterial muramidases"/>
    <property type="match status" value="1"/>
</dbReference>
<evidence type="ECO:0000256" key="3">
    <source>
        <dbReference type="ARBA" id="ARBA00022729"/>
    </source>
</evidence>
<feature type="compositionally biased region" description="Basic and acidic residues" evidence="4">
    <location>
        <begin position="728"/>
        <end position="742"/>
    </location>
</feature>
<feature type="region of interest" description="Disordered" evidence="4">
    <location>
        <begin position="679"/>
        <end position="742"/>
    </location>
</feature>
<dbReference type="OrthoDB" id="9815002at2"/>
<feature type="compositionally biased region" description="Basic and acidic residues" evidence="4">
    <location>
        <begin position="195"/>
        <end position="217"/>
    </location>
</feature>
<dbReference type="InterPro" id="IPR008939">
    <property type="entry name" value="Lytic_TGlycosylase_superhlx_U"/>
</dbReference>
<dbReference type="Proteomes" id="UP000245629">
    <property type="component" value="Plasmid unnamed1"/>
</dbReference>
<dbReference type="InterPro" id="IPR000189">
    <property type="entry name" value="Transglyc_AS"/>
</dbReference>
<dbReference type="CDD" id="cd13401">
    <property type="entry name" value="Slt70-like"/>
    <property type="match status" value="1"/>
</dbReference>
<feature type="compositionally biased region" description="Low complexity" evidence="4">
    <location>
        <begin position="182"/>
        <end position="193"/>
    </location>
</feature>
<dbReference type="PANTHER" id="PTHR37423:SF2">
    <property type="entry name" value="MEMBRANE-BOUND LYTIC MUREIN TRANSGLYCOSYLASE C"/>
    <property type="match status" value="1"/>
</dbReference>
<dbReference type="Pfam" id="PF01464">
    <property type="entry name" value="SLT"/>
    <property type="match status" value="1"/>
</dbReference>
<dbReference type="KEGG" id="azz:DEW08_23165"/>